<sequence>MKKRLLIALGALVLIAIVYVLIKARQTEETPSITPRRPGIPSYITGKLPIEFLIEKEGFDFPSQLPTISVSRRALDKSSVSAIAERLGLGSTLSEFEDANEGTKYYASNDKYSYIATPKTSTVKFGMTVSEVPVAVEKNITDEEFVNIATEFLTENAFYAKDKIKALPVVYLKPSSVSEGLEKTDRNSAQVFQIGFTFSSSEYEILTAYSDAPRVTVQLLTDGDVYSSEILLIDGIQKGLTEYPLKTHEEVSAGLDEARLIGLSGDYISPSDLTISDITSLKVEKIRLVYFLEQGKEQFLQPIYLLEGPAGIRNSSANFATIYLPAYK</sequence>
<organism evidence="1 2">
    <name type="scientific">Candidatus Woesebacteria bacterium GW2011_GWB1_45_5</name>
    <dbReference type="NCBI Taxonomy" id="1618581"/>
    <lineage>
        <taxon>Bacteria</taxon>
        <taxon>Candidatus Woeseibacteriota</taxon>
    </lineage>
</organism>
<name>A0A0G1QNN4_9BACT</name>
<gene>
    <name evidence="1" type="ORF">UX13_C0016G0002</name>
</gene>
<dbReference type="EMBL" id="LCLA01000016">
    <property type="protein sequence ID" value="KKU10245.1"/>
    <property type="molecule type" value="Genomic_DNA"/>
</dbReference>
<evidence type="ECO:0000313" key="2">
    <source>
        <dbReference type="Proteomes" id="UP000034329"/>
    </source>
</evidence>
<evidence type="ECO:0000313" key="1">
    <source>
        <dbReference type="EMBL" id="KKU10245.1"/>
    </source>
</evidence>
<proteinExistence type="predicted"/>
<dbReference type="Proteomes" id="UP000034329">
    <property type="component" value="Unassembled WGS sequence"/>
</dbReference>
<protein>
    <submittedName>
        <fullName evidence="1">Uncharacterized protein</fullName>
    </submittedName>
</protein>
<accession>A0A0G1QNN4</accession>
<dbReference type="AlphaFoldDB" id="A0A0G1QNN4"/>
<comment type="caution">
    <text evidence="1">The sequence shown here is derived from an EMBL/GenBank/DDBJ whole genome shotgun (WGS) entry which is preliminary data.</text>
</comment>
<reference evidence="1 2" key="1">
    <citation type="journal article" date="2015" name="Nature">
        <title>rRNA introns, odd ribosomes, and small enigmatic genomes across a large radiation of phyla.</title>
        <authorList>
            <person name="Brown C.T."/>
            <person name="Hug L.A."/>
            <person name="Thomas B.C."/>
            <person name="Sharon I."/>
            <person name="Castelle C.J."/>
            <person name="Singh A."/>
            <person name="Wilkins M.J."/>
            <person name="Williams K.H."/>
            <person name="Banfield J.F."/>
        </authorList>
    </citation>
    <scope>NUCLEOTIDE SEQUENCE [LARGE SCALE GENOMIC DNA]</scope>
</reference>